<evidence type="ECO:0000259" key="1">
    <source>
        <dbReference type="Pfam" id="PF12697"/>
    </source>
</evidence>
<reference evidence="2 3" key="1">
    <citation type="submission" date="2017-08" db="EMBL/GenBank/DDBJ databases">
        <title>Multipartite genome sequences of Sinorhizobium species nodulating soybeans.</title>
        <authorList>
            <person name="Tian C.F."/>
        </authorList>
    </citation>
    <scope>NUCLEOTIDE SEQUENCE [LARGE SCALE GENOMIC DNA]</scope>
    <source>
        <strain evidence="2 3">CCBAU 05684</strain>
    </source>
</reference>
<keyword evidence="3" id="KW-1185">Reference proteome</keyword>
<name>A0A249PBT0_9HYPH</name>
<dbReference type="RefSeq" id="WP_034858275.1">
    <property type="nucleotide sequence ID" value="NZ_AJQT01000104.1"/>
</dbReference>
<dbReference type="AlphaFoldDB" id="A0A249PBT0"/>
<evidence type="ECO:0000313" key="3">
    <source>
        <dbReference type="Proteomes" id="UP000217211"/>
    </source>
</evidence>
<organism evidence="2 3">
    <name type="scientific">Sinorhizobium sojae CCBAU 05684</name>
    <dbReference type="NCBI Taxonomy" id="716928"/>
    <lineage>
        <taxon>Bacteria</taxon>
        <taxon>Pseudomonadati</taxon>
        <taxon>Pseudomonadota</taxon>
        <taxon>Alphaproteobacteria</taxon>
        <taxon>Hyphomicrobiales</taxon>
        <taxon>Rhizobiaceae</taxon>
        <taxon>Sinorhizobium/Ensifer group</taxon>
        <taxon>Sinorhizobium</taxon>
    </lineage>
</organism>
<dbReference type="Gene3D" id="3.40.50.1820">
    <property type="entry name" value="alpha/beta hydrolase"/>
    <property type="match status" value="1"/>
</dbReference>
<dbReference type="Pfam" id="PF12697">
    <property type="entry name" value="Abhydrolase_6"/>
    <property type="match status" value="1"/>
</dbReference>
<dbReference type="eggNOG" id="COG1073">
    <property type="taxonomic scope" value="Bacteria"/>
</dbReference>
<proteinExistence type="predicted"/>
<gene>
    <name evidence="2" type="ORF">SJ05684_c17830</name>
</gene>
<protein>
    <recommendedName>
        <fullName evidence="1">AB hydrolase-1 domain-containing protein</fullName>
    </recommendedName>
</protein>
<evidence type="ECO:0000313" key="2">
    <source>
        <dbReference type="EMBL" id="ASY63225.1"/>
    </source>
</evidence>
<dbReference type="SUPFAM" id="SSF53474">
    <property type="entry name" value="alpha/beta-Hydrolases"/>
    <property type="match status" value="1"/>
</dbReference>
<dbReference type="KEGG" id="esj:SJ05684_c17830"/>
<dbReference type="STRING" id="716928.GCA_000261485_04621"/>
<dbReference type="PANTHER" id="PTHR43689">
    <property type="entry name" value="HYDROLASE"/>
    <property type="match status" value="1"/>
</dbReference>
<sequence length="304" mass="32261">MASFATKVIRLSLKAVSAVSPEKAGKIAFRIFCRTPGRKPKNGKEKALLMAASPVMALSRSVTLSIAGGWVVAHHFGRPAGSRGPRVLLVHGWGSRSDYLATLIDGLLFAGVEVVALDWPGHGASPGRALTMIQAVRAVDAAWRHFDGFDAAIGHSFGGAALACAAGAVVCDVPPHVPEKLVLIGAPSEMNWLVKGFGRMLALAPAAQAAFECMIERLSGRRIEGFDGARILGALRVPTLVVHAEDDKEVPAYHARRYGDAGPSVDLHWANGLGHRRILSAEPVIDRVTAFLDEENEVHLGLIA</sequence>
<dbReference type="Proteomes" id="UP000217211">
    <property type="component" value="Chromosome"/>
</dbReference>
<dbReference type="InterPro" id="IPR029058">
    <property type="entry name" value="AB_hydrolase_fold"/>
</dbReference>
<dbReference type="PANTHER" id="PTHR43689:SF8">
    <property type="entry name" value="ALPHA_BETA-HYDROLASES SUPERFAMILY PROTEIN"/>
    <property type="match status" value="1"/>
</dbReference>
<accession>A0A249PBT0</accession>
<feature type="domain" description="AB hydrolase-1" evidence="1">
    <location>
        <begin position="87"/>
        <end position="286"/>
    </location>
</feature>
<dbReference type="InterPro" id="IPR000073">
    <property type="entry name" value="AB_hydrolase_1"/>
</dbReference>
<dbReference type="OrthoDB" id="9785847at2"/>
<dbReference type="EMBL" id="CP023067">
    <property type="protein sequence ID" value="ASY63225.1"/>
    <property type="molecule type" value="Genomic_DNA"/>
</dbReference>